<dbReference type="SUPFAM" id="SSF56601">
    <property type="entry name" value="beta-lactamase/transpeptidase-like"/>
    <property type="match status" value="1"/>
</dbReference>
<dbReference type="InterPro" id="IPR001466">
    <property type="entry name" value="Beta-lactam-related"/>
</dbReference>
<feature type="domain" description="Beta-lactamase-related" evidence="2">
    <location>
        <begin position="45"/>
        <end position="343"/>
    </location>
</feature>
<dbReference type="PANTHER" id="PTHR46825">
    <property type="entry name" value="D-ALANYL-D-ALANINE-CARBOXYPEPTIDASE/ENDOPEPTIDASE AMPH"/>
    <property type="match status" value="1"/>
</dbReference>
<evidence type="ECO:0000259" key="2">
    <source>
        <dbReference type="Pfam" id="PF00144"/>
    </source>
</evidence>
<proteinExistence type="predicted"/>
<feature type="chain" id="PRO_5045212829" evidence="1">
    <location>
        <begin position="27"/>
        <end position="379"/>
    </location>
</feature>
<evidence type="ECO:0000313" key="3">
    <source>
        <dbReference type="EMBL" id="MCL3998263.1"/>
    </source>
</evidence>
<evidence type="ECO:0000313" key="4">
    <source>
        <dbReference type="Proteomes" id="UP001202052"/>
    </source>
</evidence>
<reference evidence="3 4" key="1">
    <citation type="submission" date="2022-05" db="EMBL/GenBank/DDBJ databases">
        <title>Genome Resource of Streptomyces lavenduligriseus GA1-1, a Strain with Broad-Spectrum Antifungal Activity against Phytopathogenic Fungi.</title>
        <authorList>
            <person name="Qi D."/>
        </authorList>
    </citation>
    <scope>NUCLEOTIDE SEQUENCE [LARGE SCALE GENOMIC DNA]</scope>
    <source>
        <strain evidence="3 4">GA1-1</strain>
    </source>
</reference>
<keyword evidence="4" id="KW-1185">Reference proteome</keyword>
<dbReference type="EMBL" id="JAMCCK010000060">
    <property type="protein sequence ID" value="MCL3998263.1"/>
    <property type="molecule type" value="Genomic_DNA"/>
</dbReference>
<sequence>MKSVRLMAVGATLTLAVLTAAAPVHADTPTAAGILQSGAQKGIAAGYPGVVGLLRSGDTAQYVSAGTGNTATKVPADPQAQFRMGSNTKAFIATVLLQLEAEGRLSLDDSVARWLPGAVDANGYDGSRITLRQLLNQTSDLPDFVHDTSFYNSYASNREPARAWPPQTLVDLGLALRRPSAEPGEKWAYSNTNYVLAGMVIKAVTGNDPAIEVTRRIIEPLGLRNTFFPTSDPALRGNHLHGYAYGWLGMVLTDVTLSNVQAMGSAGAMVSTLDDLATFTRALLGGRLLPPAQEAELKTTVTTGSGGIRYGLGISRFQLPCDQWVWSHNGAVLGYFSTWYADDDGGKQVLEANTEYHLQAPTRGQTDTDKAMRDAFCAL</sequence>
<comment type="caution">
    <text evidence="3">The sequence shown here is derived from an EMBL/GenBank/DDBJ whole genome shotgun (WGS) entry which is preliminary data.</text>
</comment>
<evidence type="ECO:0000256" key="1">
    <source>
        <dbReference type="SAM" id="SignalP"/>
    </source>
</evidence>
<name>A0ABT0P5Q0_9ACTN</name>
<organism evidence="3 4">
    <name type="scientific">Streptomyces lavenduligriseus</name>
    <dbReference type="NCBI Taxonomy" id="67315"/>
    <lineage>
        <taxon>Bacteria</taxon>
        <taxon>Bacillati</taxon>
        <taxon>Actinomycetota</taxon>
        <taxon>Actinomycetes</taxon>
        <taxon>Kitasatosporales</taxon>
        <taxon>Streptomycetaceae</taxon>
        <taxon>Streptomyces</taxon>
    </lineage>
</organism>
<dbReference type="InterPro" id="IPR012338">
    <property type="entry name" value="Beta-lactam/transpept-like"/>
</dbReference>
<protein>
    <submittedName>
        <fullName evidence="3">Beta-lactamase family protein</fullName>
    </submittedName>
</protein>
<dbReference type="PANTHER" id="PTHR46825:SF7">
    <property type="entry name" value="D-ALANYL-D-ALANINE CARBOXYPEPTIDASE"/>
    <property type="match status" value="1"/>
</dbReference>
<dbReference type="Gene3D" id="3.40.710.10">
    <property type="entry name" value="DD-peptidase/beta-lactamase superfamily"/>
    <property type="match status" value="1"/>
</dbReference>
<dbReference type="RefSeq" id="WP_249492956.1">
    <property type="nucleotide sequence ID" value="NZ_JAMCCK010000060.1"/>
</dbReference>
<feature type="signal peptide" evidence="1">
    <location>
        <begin position="1"/>
        <end position="26"/>
    </location>
</feature>
<dbReference type="Proteomes" id="UP001202052">
    <property type="component" value="Unassembled WGS sequence"/>
</dbReference>
<accession>A0ABT0P5Q0</accession>
<dbReference type="Pfam" id="PF00144">
    <property type="entry name" value="Beta-lactamase"/>
    <property type="match status" value="1"/>
</dbReference>
<gene>
    <name evidence="3" type="ORF">M4438_32975</name>
</gene>
<keyword evidence="1" id="KW-0732">Signal</keyword>
<dbReference type="InterPro" id="IPR050491">
    <property type="entry name" value="AmpC-like"/>
</dbReference>